<evidence type="ECO:0000256" key="3">
    <source>
        <dbReference type="ARBA" id="ARBA00047353"/>
    </source>
</evidence>
<dbReference type="STRING" id="1661398.A0A482WE15"/>
<dbReference type="GO" id="GO:0045547">
    <property type="term" value="F:ditrans,polycis-polyprenyl diphosphate synthase [(2E,6E)-farnesyl diphosphate specific] activity"/>
    <property type="evidence" value="ECO:0007669"/>
    <property type="project" value="UniProtKB-EC"/>
</dbReference>
<gene>
    <name evidence="5" type="ORF">BDFB_008430</name>
</gene>
<evidence type="ECO:0000313" key="6">
    <source>
        <dbReference type="Proteomes" id="UP000292052"/>
    </source>
</evidence>
<dbReference type="NCBIfam" id="TIGR00055">
    <property type="entry name" value="uppS"/>
    <property type="match status" value="1"/>
</dbReference>
<protein>
    <recommendedName>
        <fullName evidence="4">Alkyl transferase</fullName>
        <ecNumber evidence="4">2.5.1.-</ecNumber>
    </recommendedName>
</protein>
<evidence type="ECO:0000256" key="1">
    <source>
        <dbReference type="ARBA" id="ARBA00005432"/>
    </source>
</evidence>
<accession>A0A482WE15</accession>
<organism evidence="5 6">
    <name type="scientific">Asbolus verrucosus</name>
    <name type="common">Desert ironclad beetle</name>
    <dbReference type="NCBI Taxonomy" id="1661398"/>
    <lineage>
        <taxon>Eukaryota</taxon>
        <taxon>Metazoa</taxon>
        <taxon>Ecdysozoa</taxon>
        <taxon>Arthropoda</taxon>
        <taxon>Hexapoda</taxon>
        <taxon>Insecta</taxon>
        <taxon>Pterygota</taxon>
        <taxon>Neoptera</taxon>
        <taxon>Endopterygota</taxon>
        <taxon>Coleoptera</taxon>
        <taxon>Polyphaga</taxon>
        <taxon>Cucujiformia</taxon>
        <taxon>Tenebrionidae</taxon>
        <taxon>Pimeliinae</taxon>
        <taxon>Asbolus</taxon>
    </lineage>
</organism>
<comment type="caution">
    <text evidence="5">The sequence shown here is derived from an EMBL/GenBank/DDBJ whole genome shotgun (WGS) entry which is preliminary data.</text>
</comment>
<dbReference type="InterPro" id="IPR036424">
    <property type="entry name" value="UPP_synth-like_sf"/>
</dbReference>
<dbReference type="GO" id="GO:0016094">
    <property type="term" value="P:polyprenol biosynthetic process"/>
    <property type="evidence" value="ECO:0007669"/>
    <property type="project" value="TreeGrafter"/>
</dbReference>
<dbReference type="AlphaFoldDB" id="A0A482WE15"/>
<keyword evidence="6" id="KW-1185">Reference proteome</keyword>
<evidence type="ECO:0000256" key="4">
    <source>
        <dbReference type="RuleBase" id="RU363018"/>
    </source>
</evidence>
<dbReference type="CDD" id="cd00475">
    <property type="entry name" value="Cis_IPPS"/>
    <property type="match status" value="1"/>
</dbReference>
<dbReference type="InterPro" id="IPR018520">
    <property type="entry name" value="UPP_synth-like_CS"/>
</dbReference>
<dbReference type="EMBL" id="QDEB01006463">
    <property type="protein sequence ID" value="RZC42638.1"/>
    <property type="molecule type" value="Genomic_DNA"/>
</dbReference>
<evidence type="ECO:0000313" key="5">
    <source>
        <dbReference type="EMBL" id="RZC42638.1"/>
    </source>
</evidence>
<dbReference type="EC" id="2.5.1.-" evidence="4"/>
<comment type="catalytic activity">
    <reaction evidence="3">
        <text>n isopentenyl diphosphate + (2E,6E)-farnesyl diphosphate = a di-trans,poly-cis-polyprenyl diphosphate + n diphosphate</text>
        <dbReference type="Rhea" id="RHEA:53008"/>
        <dbReference type="Rhea" id="RHEA-COMP:19494"/>
        <dbReference type="ChEBI" id="CHEBI:33019"/>
        <dbReference type="ChEBI" id="CHEBI:128769"/>
        <dbReference type="ChEBI" id="CHEBI:136960"/>
        <dbReference type="ChEBI" id="CHEBI:175763"/>
        <dbReference type="EC" id="2.5.1.87"/>
    </reaction>
</comment>
<dbReference type="SUPFAM" id="SSF64005">
    <property type="entry name" value="Undecaprenyl diphosphate synthase"/>
    <property type="match status" value="1"/>
</dbReference>
<dbReference type="GO" id="GO:0005783">
    <property type="term" value="C:endoplasmic reticulum"/>
    <property type="evidence" value="ECO:0007669"/>
    <property type="project" value="TreeGrafter"/>
</dbReference>
<reference evidence="5 6" key="1">
    <citation type="submission" date="2017-03" db="EMBL/GenBank/DDBJ databases">
        <title>Genome of the blue death feigning beetle - Asbolus verrucosus.</title>
        <authorList>
            <person name="Rider S.D."/>
        </authorList>
    </citation>
    <scope>NUCLEOTIDE SEQUENCE [LARGE SCALE GENOMIC DNA]</scope>
    <source>
        <strain evidence="5">Butters</strain>
        <tissue evidence="5">Head and leg muscle</tissue>
    </source>
</reference>
<dbReference type="PROSITE" id="PS01066">
    <property type="entry name" value="UPP_SYNTHASE"/>
    <property type="match status" value="1"/>
</dbReference>
<evidence type="ECO:0000256" key="2">
    <source>
        <dbReference type="ARBA" id="ARBA00022679"/>
    </source>
</evidence>
<dbReference type="Proteomes" id="UP000292052">
    <property type="component" value="Unassembled WGS sequence"/>
</dbReference>
<dbReference type="InterPro" id="IPR001441">
    <property type="entry name" value="UPP_synth-like"/>
</dbReference>
<comment type="similarity">
    <text evidence="1 4">Belongs to the UPP synthase family.</text>
</comment>
<dbReference type="PANTHER" id="PTHR10291">
    <property type="entry name" value="DEHYDRODOLICHYL DIPHOSPHATE SYNTHASE FAMILY MEMBER"/>
    <property type="match status" value="1"/>
</dbReference>
<dbReference type="Gene3D" id="3.40.1180.10">
    <property type="entry name" value="Decaprenyl diphosphate synthase-like"/>
    <property type="match status" value="1"/>
</dbReference>
<dbReference type="GO" id="GO:1904423">
    <property type="term" value="C:dehydrodolichyl diphosphate synthase complex"/>
    <property type="evidence" value="ECO:0007669"/>
    <property type="project" value="TreeGrafter"/>
</dbReference>
<sequence length="253" mass="29310">MDGNRRFAVKNNLLKEGGYSRGFGKILATLRWCKELGIKEITVYAFSIENFKRSRGEVKTLMTLAGDKIQELLTDDEIVNEVCVRIIGNMLLWPEQLKQKCAELMLKTKDNDEMFLNVAFVYTSRDEIANSAREIVAGVKSGAIEAEDIDEGLISDCLYTSGRPDPELIIRTSGEIRFSDFLLWQISHSQICFLQVLWPDVSFWYFLVSIIQYQRHCNDLKKPGSRQVKSERVRKFLDRLQQRRLAQLQDFVR</sequence>
<dbReference type="PANTHER" id="PTHR10291:SF43">
    <property type="entry name" value="DEHYDRODOLICHYL DIPHOSPHATE SYNTHASE COMPLEX SUBUNIT DHDDS"/>
    <property type="match status" value="1"/>
</dbReference>
<keyword evidence="2 4" id="KW-0808">Transferase</keyword>
<name>A0A482WE15_ASBVE</name>
<dbReference type="OrthoDB" id="4173905at2759"/>
<dbReference type="Pfam" id="PF01255">
    <property type="entry name" value="Prenyltransf"/>
    <property type="match status" value="1"/>
</dbReference>
<proteinExistence type="inferred from homology"/>